<gene>
    <name evidence="3" type="ORF">D8805_04805</name>
</gene>
<dbReference type="Pfam" id="PF06970">
    <property type="entry name" value="RepA_N"/>
    <property type="match status" value="1"/>
</dbReference>
<feature type="domain" description="Replication initiator A N-terminal" evidence="2">
    <location>
        <begin position="14"/>
        <end position="88"/>
    </location>
</feature>
<dbReference type="Proteomes" id="UP000278274">
    <property type="component" value="Unassembled WGS sequence"/>
</dbReference>
<dbReference type="RefSeq" id="WP_125415782.1">
    <property type="nucleotide sequence ID" value="NZ_RJPH01000005.1"/>
</dbReference>
<comment type="caution">
    <text evidence="3">The sequence shown here is derived from an EMBL/GenBank/DDBJ whole genome shotgun (WGS) entry which is preliminary data.</text>
</comment>
<sequence length="259" mass="30207">MKRITANQYQTSERYYKLPKILFEDEKYMDMKLEVKVAYSILKDRLELSLSRGWIDEEGEVYLVFSNSKLMRLLGCSKSKLLSIKKTLKEYDLIDEVQQSSSEKGRLANKIYLGELSSTPVGNSNRPSVKKRLGQVENETTPVSHSAPSETEVSETKYSETDSLFIEDEEERYTQPILKRKVEKVTKYDRDYIWGLVQDQFRREGFSETASDIAMTDFERIYQYALDNVRFVRRAEVLAEFVFNGLYSVWNNRVRKGGG</sequence>
<name>A0A428G1G4_STROR</name>
<dbReference type="AlphaFoldDB" id="A0A428G1G4"/>
<protein>
    <recommendedName>
        <fullName evidence="2">Replication initiator A N-terminal domain-containing protein</fullName>
    </recommendedName>
</protein>
<accession>A0A428G1G4</accession>
<organism evidence="3 4">
    <name type="scientific">Streptococcus oralis subsp. dentisani</name>
    <dbReference type="NCBI Taxonomy" id="1458253"/>
    <lineage>
        <taxon>Bacteria</taxon>
        <taxon>Bacillati</taxon>
        <taxon>Bacillota</taxon>
        <taxon>Bacilli</taxon>
        <taxon>Lactobacillales</taxon>
        <taxon>Streptococcaceae</taxon>
        <taxon>Streptococcus</taxon>
    </lineage>
</organism>
<evidence type="ECO:0000256" key="1">
    <source>
        <dbReference type="SAM" id="MobiDB-lite"/>
    </source>
</evidence>
<dbReference type="InterPro" id="IPR010724">
    <property type="entry name" value="RepA_N"/>
</dbReference>
<evidence type="ECO:0000313" key="4">
    <source>
        <dbReference type="Proteomes" id="UP000278274"/>
    </source>
</evidence>
<reference evidence="3 4" key="1">
    <citation type="submission" date="2018-11" db="EMBL/GenBank/DDBJ databases">
        <title>Species Designations Belie Phenotypic and Genotypic Heterogeneity in Oral Streptococci.</title>
        <authorList>
            <person name="Velsko I."/>
        </authorList>
    </citation>
    <scope>NUCLEOTIDE SEQUENCE [LARGE SCALE GENOMIC DNA]</scope>
    <source>
        <strain evidence="3 4">BCA2</strain>
    </source>
</reference>
<feature type="compositionally biased region" description="Polar residues" evidence="1">
    <location>
        <begin position="137"/>
        <end position="151"/>
    </location>
</feature>
<evidence type="ECO:0000259" key="2">
    <source>
        <dbReference type="Pfam" id="PF06970"/>
    </source>
</evidence>
<feature type="region of interest" description="Disordered" evidence="1">
    <location>
        <begin position="133"/>
        <end position="154"/>
    </location>
</feature>
<evidence type="ECO:0000313" key="3">
    <source>
        <dbReference type="EMBL" id="RSJ68734.1"/>
    </source>
</evidence>
<proteinExistence type="predicted"/>
<dbReference type="EMBL" id="RJPH01000005">
    <property type="protein sequence ID" value="RSJ68734.1"/>
    <property type="molecule type" value="Genomic_DNA"/>
</dbReference>